<comment type="caution">
    <text evidence="8">The sequence shown here is derived from an EMBL/GenBank/DDBJ whole genome shotgun (WGS) entry which is preliminary data.</text>
</comment>
<dbReference type="AlphaFoldDB" id="A0A2A3YP96"/>
<dbReference type="EMBL" id="NRGR01000004">
    <property type="protein sequence ID" value="PCC40925.1"/>
    <property type="molecule type" value="Genomic_DNA"/>
</dbReference>
<dbReference type="OrthoDB" id="129465at2"/>
<dbReference type="GO" id="GO:0008170">
    <property type="term" value="F:N-methyltransferase activity"/>
    <property type="evidence" value="ECO:0007669"/>
    <property type="project" value="UniProtKB-ARBA"/>
</dbReference>
<accession>A0A2A3YP96</accession>
<feature type="compositionally biased region" description="Low complexity" evidence="5">
    <location>
        <begin position="1"/>
        <end position="14"/>
    </location>
</feature>
<dbReference type="GO" id="GO:0003676">
    <property type="term" value="F:nucleic acid binding"/>
    <property type="evidence" value="ECO:0007669"/>
    <property type="project" value="InterPro"/>
</dbReference>
<evidence type="ECO:0000256" key="2">
    <source>
        <dbReference type="ARBA" id="ARBA00022603"/>
    </source>
</evidence>
<name>A0A2A3YP96_9MICO</name>
<dbReference type="InterPro" id="IPR029063">
    <property type="entry name" value="SAM-dependent_MTases_sf"/>
</dbReference>
<evidence type="ECO:0000256" key="1">
    <source>
        <dbReference type="ARBA" id="ARBA00006149"/>
    </source>
</evidence>
<feature type="domain" description="Methyltransferase small" evidence="6">
    <location>
        <begin position="180"/>
        <end position="267"/>
    </location>
</feature>
<dbReference type="GO" id="GO:0008757">
    <property type="term" value="F:S-adenosylmethionine-dependent methyltransferase activity"/>
    <property type="evidence" value="ECO:0007669"/>
    <property type="project" value="TreeGrafter"/>
</dbReference>
<keyword evidence="3 8" id="KW-0808">Transferase</keyword>
<evidence type="ECO:0000256" key="3">
    <source>
        <dbReference type="ARBA" id="ARBA00022679"/>
    </source>
</evidence>
<evidence type="ECO:0000313" key="9">
    <source>
        <dbReference type="Proteomes" id="UP000218598"/>
    </source>
</evidence>
<dbReference type="CDD" id="cd02440">
    <property type="entry name" value="AdoMet_MTases"/>
    <property type="match status" value="1"/>
</dbReference>
<evidence type="ECO:0000259" key="6">
    <source>
        <dbReference type="Pfam" id="PF05175"/>
    </source>
</evidence>
<protein>
    <submittedName>
        <fullName evidence="8">Methyltransferase</fullName>
    </submittedName>
</protein>
<dbReference type="GO" id="GO:0035657">
    <property type="term" value="C:eRF1 methyltransferase complex"/>
    <property type="evidence" value="ECO:0007669"/>
    <property type="project" value="TreeGrafter"/>
</dbReference>
<keyword evidence="4" id="KW-0949">S-adenosyl-L-methionine</keyword>
<dbReference type="Pfam" id="PF23186">
    <property type="entry name" value="DUF7059"/>
    <property type="match status" value="1"/>
</dbReference>
<gene>
    <name evidence="8" type="ORF">CIK66_01425</name>
</gene>
<dbReference type="PANTHER" id="PTHR45875">
    <property type="entry name" value="METHYLTRANSFERASE N6AMT1"/>
    <property type="match status" value="1"/>
</dbReference>
<dbReference type="SUPFAM" id="SSF53335">
    <property type="entry name" value="S-adenosyl-L-methionine-dependent methyltransferases"/>
    <property type="match status" value="1"/>
</dbReference>
<dbReference type="Proteomes" id="UP000218598">
    <property type="component" value="Unassembled WGS sequence"/>
</dbReference>
<organism evidence="8 9">
    <name type="scientific">Brachybacterium alimentarium</name>
    <dbReference type="NCBI Taxonomy" id="47845"/>
    <lineage>
        <taxon>Bacteria</taxon>
        <taxon>Bacillati</taxon>
        <taxon>Actinomycetota</taxon>
        <taxon>Actinomycetes</taxon>
        <taxon>Micrococcales</taxon>
        <taxon>Dermabacteraceae</taxon>
        <taxon>Brachybacterium</taxon>
    </lineage>
</organism>
<dbReference type="Gene3D" id="3.40.50.150">
    <property type="entry name" value="Vaccinia Virus protein VP39"/>
    <property type="match status" value="1"/>
</dbReference>
<proteinExistence type="inferred from homology"/>
<reference evidence="8 9" key="1">
    <citation type="journal article" date="2017" name="Elife">
        <title>Extensive horizontal gene transfer in cheese-associated bacteria.</title>
        <authorList>
            <person name="Bonham K.S."/>
            <person name="Wolfe B.E."/>
            <person name="Dutton R.J."/>
        </authorList>
    </citation>
    <scope>NUCLEOTIDE SEQUENCE [LARGE SCALE GENOMIC DNA]</scope>
    <source>
        <strain evidence="8 9">341_9</strain>
    </source>
</reference>
<dbReference type="InterPro" id="IPR055487">
    <property type="entry name" value="DUF7059"/>
</dbReference>
<evidence type="ECO:0000256" key="4">
    <source>
        <dbReference type="ARBA" id="ARBA00022691"/>
    </source>
</evidence>
<comment type="similarity">
    <text evidence="1">Belongs to the eukaryotic/archaeal PrmC-related family.</text>
</comment>
<dbReference type="PROSITE" id="PS00092">
    <property type="entry name" value="N6_MTASE"/>
    <property type="match status" value="1"/>
</dbReference>
<dbReference type="InterPro" id="IPR002052">
    <property type="entry name" value="DNA_methylase_N6_adenine_CS"/>
</dbReference>
<keyword evidence="9" id="KW-1185">Reference proteome</keyword>
<dbReference type="InterPro" id="IPR007848">
    <property type="entry name" value="Small_mtfrase_dom"/>
</dbReference>
<dbReference type="PANTHER" id="PTHR45875:SF1">
    <property type="entry name" value="METHYLTRANSFERASE N6AMT1"/>
    <property type="match status" value="1"/>
</dbReference>
<evidence type="ECO:0000259" key="7">
    <source>
        <dbReference type="Pfam" id="PF23186"/>
    </source>
</evidence>
<evidence type="ECO:0000313" key="8">
    <source>
        <dbReference type="EMBL" id="PCC40925.1"/>
    </source>
</evidence>
<feature type="region of interest" description="Disordered" evidence="5">
    <location>
        <begin position="1"/>
        <end position="20"/>
    </location>
</feature>
<dbReference type="InterPro" id="IPR052190">
    <property type="entry name" value="Euk-Arch_PrmC-MTase"/>
</dbReference>
<sequence length="566" mass="59666">MPTDASTAPSAPSAPYSPPTALPEQITALRTDLVAARYTVETTEALMGQVALEALRRENPIPAHRALDPLTEPAAVLFRLFALGTPVPRSLVDAALPSLGAQGATMLGLLGPAPLRPLIGADDHAADDPDPLHAARVELSPYSARDDIGEITWWIASDLSELVTGRALDSEHVLGVGGASLTLARITPRAKVGRVLDLGCGGGIQALHAARHADHVVATDLSDRALAFAAFNAALNETELELRQGSLLDPVETETFDLIVSNPPFVITPRQGRQAAPVTADAEAREAAGEAAREDAGAGIDEIWTYRDGGRAGDSLLADLLTALPAHLAPGGSAVMLGNWEIGAQHAWDVHPRAWLGAATEDGVDAWVIQREHEDPAQYAETWARDGGVTSRDARWPELQNAWLDDFATRDVESIGFGYLLLRRPEAGSPSRPGVLRTEQAAGTGTGSLAAHLAQGLHALDTLSHLDDDALAATRPVRAADVVERRHLTPGEWDPMLIELAQGAGLGTVVRADQLLAATVGALDGTLTLDQVIGAVCALTDADVDESRERMLPLVRDLLVTGMVTL</sequence>
<dbReference type="Pfam" id="PF05175">
    <property type="entry name" value="MTS"/>
    <property type="match status" value="1"/>
</dbReference>
<dbReference type="GO" id="GO:0008276">
    <property type="term" value="F:protein methyltransferase activity"/>
    <property type="evidence" value="ECO:0007669"/>
    <property type="project" value="TreeGrafter"/>
</dbReference>
<dbReference type="RefSeq" id="WP_096196298.1">
    <property type="nucleotide sequence ID" value="NZ_JBQQGT010000002.1"/>
</dbReference>
<dbReference type="GO" id="GO:0032259">
    <property type="term" value="P:methylation"/>
    <property type="evidence" value="ECO:0007669"/>
    <property type="project" value="UniProtKB-KW"/>
</dbReference>
<evidence type="ECO:0000256" key="5">
    <source>
        <dbReference type="SAM" id="MobiDB-lite"/>
    </source>
</evidence>
<keyword evidence="2 8" id="KW-0489">Methyltransferase</keyword>
<feature type="domain" description="DUF7059" evidence="7">
    <location>
        <begin position="35"/>
        <end position="112"/>
    </location>
</feature>